<evidence type="ECO:0008006" key="4">
    <source>
        <dbReference type="Google" id="ProtNLM"/>
    </source>
</evidence>
<dbReference type="Pfam" id="PF04657">
    <property type="entry name" value="DMT_YdcZ"/>
    <property type="match status" value="1"/>
</dbReference>
<feature type="transmembrane region" description="Helical" evidence="1">
    <location>
        <begin position="68"/>
        <end position="89"/>
    </location>
</feature>
<accession>A0A0J1CM76</accession>
<evidence type="ECO:0000256" key="1">
    <source>
        <dbReference type="SAM" id="Phobius"/>
    </source>
</evidence>
<dbReference type="PANTHER" id="PTHR34821">
    <property type="entry name" value="INNER MEMBRANE PROTEIN YDCZ"/>
    <property type="match status" value="1"/>
</dbReference>
<keyword evidence="1" id="KW-0472">Membrane</keyword>
<name>A0A0J1CM76_9BURK</name>
<sequence length="144" mass="14682">MDLFLSLLGIFAGAMLPLQAAINARLATAVGSPIWAAAISGAVLTLALIAAALIGLRTGPRLVGNELPWWAWTGGFCGAVVLSATTAIAPRLGASTMIALVMAGQILCSILLDQFGLLGLSVHETSPKRMAASILLMAGAALMR</sequence>
<dbReference type="InterPro" id="IPR006750">
    <property type="entry name" value="YdcZ"/>
</dbReference>
<dbReference type="AlphaFoldDB" id="A0A0J1CM76"/>
<gene>
    <name evidence="2" type="ORF">EOS_33860</name>
</gene>
<feature type="transmembrane region" description="Helical" evidence="1">
    <location>
        <begin position="95"/>
        <end position="120"/>
    </location>
</feature>
<keyword evidence="3" id="KW-1185">Reference proteome</keyword>
<proteinExistence type="predicted"/>
<feature type="transmembrane region" description="Helical" evidence="1">
    <location>
        <begin position="34"/>
        <end position="56"/>
    </location>
</feature>
<keyword evidence="1" id="KW-1133">Transmembrane helix</keyword>
<evidence type="ECO:0000313" key="2">
    <source>
        <dbReference type="EMBL" id="KLU21827.1"/>
    </source>
</evidence>
<dbReference type="Proteomes" id="UP000035963">
    <property type="component" value="Unassembled WGS sequence"/>
</dbReference>
<organism evidence="2 3">
    <name type="scientific">Caballeronia mineralivorans PML1(12)</name>
    <dbReference type="NCBI Taxonomy" id="908627"/>
    <lineage>
        <taxon>Bacteria</taxon>
        <taxon>Pseudomonadati</taxon>
        <taxon>Pseudomonadota</taxon>
        <taxon>Betaproteobacteria</taxon>
        <taxon>Burkholderiales</taxon>
        <taxon>Burkholderiaceae</taxon>
        <taxon>Caballeronia</taxon>
    </lineage>
</organism>
<dbReference type="PANTHER" id="PTHR34821:SF2">
    <property type="entry name" value="INNER MEMBRANE PROTEIN YDCZ"/>
    <property type="match status" value="1"/>
</dbReference>
<comment type="caution">
    <text evidence="2">The sequence shown here is derived from an EMBL/GenBank/DDBJ whole genome shotgun (WGS) entry which is preliminary data.</text>
</comment>
<protein>
    <recommendedName>
        <fullName evidence="4">DMT family transporter</fullName>
    </recommendedName>
</protein>
<reference evidence="2 3" key="1">
    <citation type="journal article" date="2015" name="Genome Announc.">
        <title>Draft Genome Sequence of Burkholderia sp. Strain PML1(12), an Ectomycorrhizosphere-Inhabiting Bacterium with Effective Mineral-Weathering Ability.</title>
        <authorList>
            <person name="Uroz S."/>
            <person name="Oger P."/>
        </authorList>
    </citation>
    <scope>NUCLEOTIDE SEQUENCE [LARGE SCALE GENOMIC DNA]</scope>
    <source>
        <strain evidence="3">PML1(12)</strain>
    </source>
</reference>
<dbReference type="GO" id="GO:0005886">
    <property type="term" value="C:plasma membrane"/>
    <property type="evidence" value="ECO:0007669"/>
    <property type="project" value="TreeGrafter"/>
</dbReference>
<keyword evidence="1" id="KW-0812">Transmembrane</keyword>
<dbReference type="RefSeq" id="WP_047896577.1">
    <property type="nucleotide sequence ID" value="NZ_AEJF01000200.1"/>
</dbReference>
<dbReference type="EMBL" id="AEJF01000200">
    <property type="protein sequence ID" value="KLU21827.1"/>
    <property type="molecule type" value="Genomic_DNA"/>
</dbReference>
<dbReference type="OrthoDB" id="9097160at2"/>
<evidence type="ECO:0000313" key="3">
    <source>
        <dbReference type="Proteomes" id="UP000035963"/>
    </source>
</evidence>
<dbReference type="PATRIC" id="fig|908627.4.peg.7576"/>